<evidence type="ECO:0000313" key="1">
    <source>
        <dbReference type="EMBL" id="AFZ67174.1"/>
    </source>
</evidence>
<dbReference type="PATRIC" id="fig|937777.3.peg.1641"/>
<dbReference type="Proteomes" id="UP000010467">
    <property type="component" value="Chromosome"/>
</dbReference>
<proteinExistence type="predicted"/>
<dbReference type="HOGENOM" id="CLU_1382142_0_0_0"/>
<dbReference type="KEGG" id="dpd:Deipe_1641"/>
<protein>
    <submittedName>
        <fullName evidence="1">Uncharacterized protein</fullName>
    </submittedName>
</protein>
<name>L0A149_DEIPD</name>
<keyword evidence="2" id="KW-1185">Reference proteome</keyword>
<dbReference type="AlphaFoldDB" id="L0A149"/>
<sequence length="197" mass="22557">MRALKRTLGQRPKFRLSSSTKPDNIEKVVLYATAWKFLQRQLGLPGRTRGGLIFGHHFQDTLHVLLAGTSGLPWWYKHDEERGVLDIDARFTLGWSEAVGEVLQGHADWCGNWLIHSDEQLAEAERDAAWFRRGLKLGLFDDRHILMVVGFEEGLFWVRAYLLGAPNEPFEVEVVFEEGGVERTLRQIADLISTKEE</sequence>
<accession>L0A149</accession>
<organism evidence="1 2">
    <name type="scientific">Deinococcus peraridilitoris (strain DSM 19664 / LMG 22246 / CIP 109416 / KR-200)</name>
    <dbReference type="NCBI Taxonomy" id="937777"/>
    <lineage>
        <taxon>Bacteria</taxon>
        <taxon>Thermotogati</taxon>
        <taxon>Deinococcota</taxon>
        <taxon>Deinococci</taxon>
        <taxon>Deinococcales</taxon>
        <taxon>Deinococcaceae</taxon>
        <taxon>Deinococcus</taxon>
    </lineage>
</organism>
<reference evidence="2" key="1">
    <citation type="submission" date="2012-03" db="EMBL/GenBank/DDBJ databases">
        <title>Complete sequence of chromosome of Deinococcus peraridilitoris DSM 19664.</title>
        <authorList>
            <person name="Lucas S."/>
            <person name="Copeland A."/>
            <person name="Lapidus A."/>
            <person name="Glavina del Rio T."/>
            <person name="Dalin E."/>
            <person name="Tice H."/>
            <person name="Bruce D."/>
            <person name="Goodwin L."/>
            <person name="Pitluck S."/>
            <person name="Peters L."/>
            <person name="Mikhailova N."/>
            <person name="Lu M."/>
            <person name="Kyrpides N."/>
            <person name="Mavromatis K."/>
            <person name="Ivanova N."/>
            <person name="Brettin T."/>
            <person name="Detter J.C."/>
            <person name="Han C."/>
            <person name="Larimer F."/>
            <person name="Land M."/>
            <person name="Hauser L."/>
            <person name="Markowitz V."/>
            <person name="Cheng J.-F."/>
            <person name="Hugenholtz P."/>
            <person name="Woyke T."/>
            <person name="Wu D."/>
            <person name="Pukall R."/>
            <person name="Steenblock K."/>
            <person name="Brambilla E."/>
            <person name="Klenk H.-P."/>
            <person name="Eisen J.A."/>
        </authorList>
    </citation>
    <scope>NUCLEOTIDE SEQUENCE [LARGE SCALE GENOMIC DNA]</scope>
    <source>
        <strain evidence="2">DSM 19664 / LMG 22246 / CIP 109416 / KR-200</strain>
    </source>
</reference>
<evidence type="ECO:0000313" key="2">
    <source>
        <dbReference type="Proteomes" id="UP000010467"/>
    </source>
</evidence>
<gene>
    <name evidence="1" type="ordered locus">Deipe_1641</name>
</gene>
<dbReference type="EMBL" id="CP003382">
    <property type="protein sequence ID" value="AFZ67174.1"/>
    <property type="molecule type" value="Genomic_DNA"/>
</dbReference>